<dbReference type="PROSITE" id="PS00059">
    <property type="entry name" value="ADH_ZINC"/>
    <property type="match status" value="1"/>
</dbReference>
<dbReference type="SUPFAM" id="SSF50129">
    <property type="entry name" value="GroES-like"/>
    <property type="match status" value="1"/>
</dbReference>
<feature type="domain" description="Alcohol dehydrogenase-like N-terminal" evidence="4">
    <location>
        <begin position="24"/>
        <end position="115"/>
    </location>
</feature>
<evidence type="ECO:0000259" key="4">
    <source>
        <dbReference type="Pfam" id="PF08240"/>
    </source>
</evidence>
<dbReference type="Pfam" id="PF08240">
    <property type="entry name" value="ADH_N"/>
    <property type="match status" value="1"/>
</dbReference>
<keyword evidence="2" id="KW-0862">Zinc</keyword>
<dbReference type="GO" id="GO:0016491">
    <property type="term" value="F:oxidoreductase activity"/>
    <property type="evidence" value="ECO:0007669"/>
    <property type="project" value="UniProtKB-KW"/>
</dbReference>
<evidence type="ECO:0000256" key="3">
    <source>
        <dbReference type="ARBA" id="ARBA00023002"/>
    </source>
</evidence>
<dbReference type="InterPro" id="IPR002328">
    <property type="entry name" value="ADH_Zn_CS"/>
</dbReference>
<dbReference type="EMBL" id="LAZR01027520">
    <property type="protein sequence ID" value="KKL65465.1"/>
    <property type="molecule type" value="Genomic_DNA"/>
</dbReference>
<name>A0A0F9G7J6_9ZZZZ</name>
<reference evidence="5" key="1">
    <citation type="journal article" date="2015" name="Nature">
        <title>Complex archaea that bridge the gap between prokaryotes and eukaryotes.</title>
        <authorList>
            <person name="Spang A."/>
            <person name="Saw J.H."/>
            <person name="Jorgensen S.L."/>
            <person name="Zaremba-Niedzwiedzka K."/>
            <person name="Martijn J."/>
            <person name="Lind A.E."/>
            <person name="van Eijk R."/>
            <person name="Schleper C."/>
            <person name="Guy L."/>
            <person name="Ettema T.J."/>
        </authorList>
    </citation>
    <scope>NUCLEOTIDE SEQUENCE</scope>
</reference>
<proteinExistence type="predicted"/>
<dbReference type="GO" id="GO:0008270">
    <property type="term" value="F:zinc ion binding"/>
    <property type="evidence" value="ECO:0007669"/>
    <property type="project" value="InterPro"/>
</dbReference>
<evidence type="ECO:0000313" key="5">
    <source>
        <dbReference type="EMBL" id="KKL65465.1"/>
    </source>
</evidence>
<sequence>MKALVLEQYNKLVYKDWPDPVMADDEVMIEVKAVGICGSDVHGMDGSTGRRIPPIIMGHEAAGVIVSTGKDVEGWNPGDRVTFDSTIYRLDDWYTKKGLYNLSDNRMVLGVSPWGWCENRPLRTHVCTRSGGVPVGQSLFAHHDSIGLDYIQCSPSGGLCT</sequence>
<keyword evidence="1" id="KW-0479">Metal-binding</keyword>
<evidence type="ECO:0000256" key="1">
    <source>
        <dbReference type="ARBA" id="ARBA00022723"/>
    </source>
</evidence>
<protein>
    <recommendedName>
        <fullName evidence="4">Alcohol dehydrogenase-like N-terminal domain-containing protein</fullName>
    </recommendedName>
</protein>
<dbReference type="Gene3D" id="3.90.180.10">
    <property type="entry name" value="Medium-chain alcohol dehydrogenases, catalytic domain"/>
    <property type="match status" value="1"/>
</dbReference>
<organism evidence="5">
    <name type="scientific">marine sediment metagenome</name>
    <dbReference type="NCBI Taxonomy" id="412755"/>
    <lineage>
        <taxon>unclassified sequences</taxon>
        <taxon>metagenomes</taxon>
        <taxon>ecological metagenomes</taxon>
    </lineage>
</organism>
<dbReference type="AlphaFoldDB" id="A0A0F9G7J6"/>
<dbReference type="PANTHER" id="PTHR43401">
    <property type="entry name" value="L-THREONINE 3-DEHYDROGENASE"/>
    <property type="match status" value="1"/>
</dbReference>
<gene>
    <name evidence="5" type="ORF">LCGC14_2154730</name>
</gene>
<dbReference type="InterPro" id="IPR011032">
    <property type="entry name" value="GroES-like_sf"/>
</dbReference>
<dbReference type="PANTHER" id="PTHR43401:SF2">
    <property type="entry name" value="L-THREONINE 3-DEHYDROGENASE"/>
    <property type="match status" value="1"/>
</dbReference>
<dbReference type="InterPro" id="IPR013154">
    <property type="entry name" value="ADH-like_N"/>
</dbReference>
<evidence type="ECO:0000256" key="2">
    <source>
        <dbReference type="ARBA" id="ARBA00022833"/>
    </source>
</evidence>
<accession>A0A0F9G7J6</accession>
<keyword evidence="3" id="KW-0560">Oxidoreductase</keyword>
<comment type="caution">
    <text evidence="5">The sequence shown here is derived from an EMBL/GenBank/DDBJ whole genome shotgun (WGS) entry which is preliminary data.</text>
</comment>
<dbReference type="InterPro" id="IPR050129">
    <property type="entry name" value="Zn_alcohol_dh"/>
</dbReference>